<evidence type="ECO:0000313" key="11">
    <source>
        <dbReference type="EMBL" id="GAT63967.1"/>
    </source>
</evidence>
<comment type="caution">
    <text evidence="11">The sequence shown here is derived from an EMBL/GenBank/DDBJ whole genome shotgun (WGS) entry which is preliminary data.</text>
</comment>
<evidence type="ECO:0000256" key="4">
    <source>
        <dbReference type="ARBA" id="ARBA00015486"/>
    </source>
</evidence>
<dbReference type="FunFam" id="3.40.50.10210:FF:000001">
    <property type="entry name" value="Nicotinate-nucleotide--dimethylbenzimidazole phosphoribosyltransferase"/>
    <property type="match status" value="1"/>
</dbReference>
<evidence type="ECO:0000256" key="7">
    <source>
        <dbReference type="ARBA" id="ARBA00022679"/>
    </source>
</evidence>
<dbReference type="NCBIfam" id="NF000996">
    <property type="entry name" value="PRK00105.1"/>
    <property type="match status" value="1"/>
</dbReference>
<dbReference type="SUPFAM" id="SSF52733">
    <property type="entry name" value="Nicotinate mononucleotide:5,6-dimethylbenzimidazole phosphoribosyltransferase (CobT)"/>
    <property type="match status" value="1"/>
</dbReference>
<protein>
    <recommendedName>
        <fullName evidence="4 10">Nicotinate-nucleotide--dimethylbenzimidazole phosphoribosyltransferase</fullName>
        <shortName evidence="10">NN:DBI PRT</shortName>
        <ecNumber evidence="3 10">2.4.2.21</ecNumber>
    </recommendedName>
    <alternativeName>
        <fullName evidence="8 10">N(1)-alpha-phosphoribosyltransferase</fullName>
    </alternativeName>
</protein>
<keyword evidence="7 10" id="KW-0808">Transferase</keyword>
<comment type="function">
    <text evidence="10">Catalyzes the synthesis of alpha-ribazole-5'-phosphate from nicotinate mononucleotide (NAMN) and 5,6-dimethylbenzimidazole (DMB).</text>
</comment>
<evidence type="ECO:0000256" key="5">
    <source>
        <dbReference type="ARBA" id="ARBA00022573"/>
    </source>
</evidence>
<evidence type="ECO:0000256" key="3">
    <source>
        <dbReference type="ARBA" id="ARBA00011991"/>
    </source>
</evidence>
<dbReference type="Gene3D" id="1.10.1610.10">
    <property type="match status" value="1"/>
</dbReference>
<dbReference type="GO" id="GO:0008939">
    <property type="term" value="F:nicotinate-nucleotide-dimethylbenzimidazole phosphoribosyltransferase activity"/>
    <property type="evidence" value="ECO:0007669"/>
    <property type="project" value="UniProtKB-UniRule"/>
</dbReference>
<dbReference type="InterPro" id="IPR017846">
    <property type="entry name" value="Nict_dMeBzImd_PRibTrfase_bact"/>
</dbReference>
<dbReference type="InterPro" id="IPR023195">
    <property type="entry name" value="Nict_dMeBzImd_PRibTrfase_N"/>
</dbReference>
<dbReference type="Pfam" id="PF02277">
    <property type="entry name" value="DBI_PRT"/>
    <property type="match status" value="1"/>
</dbReference>
<dbReference type="OrthoDB" id="9781491at2"/>
<dbReference type="NCBIfam" id="TIGR03160">
    <property type="entry name" value="cobT_DBIPRT"/>
    <property type="match status" value="1"/>
</dbReference>
<dbReference type="UniPathway" id="UPA00061">
    <property type="reaction ID" value="UER00516"/>
</dbReference>
<organism evidence="11 12">
    <name type="scientific">Paludibacter jiangxiensis</name>
    <dbReference type="NCBI Taxonomy" id="681398"/>
    <lineage>
        <taxon>Bacteria</taxon>
        <taxon>Pseudomonadati</taxon>
        <taxon>Bacteroidota</taxon>
        <taxon>Bacteroidia</taxon>
        <taxon>Bacteroidales</taxon>
        <taxon>Paludibacteraceae</taxon>
        <taxon>Paludibacter</taxon>
    </lineage>
</organism>
<accession>A0A161LGE8</accession>
<feature type="active site" description="Proton acceptor" evidence="10">
    <location>
        <position position="314"/>
    </location>
</feature>
<keyword evidence="12" id="KW-1185">Reference proteome</keyword>
<keyword evidence="5 10" id="KW-0169">Cobalamin biosynthesis</keyword>
<reference evidence="12" key="2">
    <citation type="journal article" date="2017" name="Genome Announc.">
        <title>Draft genome sequence of Paludibacter jiangxiensis NM7(T), a propionate-producing fermentative bacterium.</title>
        <authorList>
            <person name="Qiu Y.-L."/>
            <person name="Tourlousse D.M."/>
            <person name="Matsuura N."/>
            <person name="Ohashi A."/>
            <person name="Sekiguchi Y."/>
        </authorList>
    </citation>
    <scope>NUCLEOTIDE SEQUENCE [LARGE SCALE GENOMIC DNA]</scope>
    <source>
        <strain evidence="12">NM7</strain>
    </source>
</reference>
<gene>
    <name evidence="10" type="primary">cobT</name>
    <name evidence="11" type="ORF">PJIAN_4510</name>
</gene>
<proteinExistence type="inferred from homology"/>
<dbReference type="EMBL" id="BDCR01000004">
    <property type="protein sequence ID" value="GAT63967.1"/>
    <property type="molecule type" value="Genomic_DNA"/>
</dbReference>
<dbReference type="GO" id="GO:0009236">
    <property type="term" value="P:cobalamin biosynthetic process"/>
    <property type="evidence" value="ECO:0007669"/>
    <property type="project" value="UniProtKB-UniRule"/>
</dbReference>
<name>A0A161LGE8_9BACT</name>
<evidence type="ECO:0000256" key="10">
    <source>
        <dbReference type="HAMAP-Rule" id="MF_00230"/>
    </source>
</evidence>
<evidence type="ECO:0000256" key="6">
    <source>
        <dbReference type="ARBA" id="ARBA00022676"/>
    </source>
</evidence>
<keyword evidence="6 10" id="KW-0328">Glycosyltransferase</keyword>
<dbReference type="PANTHER" id="PTHR43463:SF1">
    <property type="entry name" value="NICOTINATE-NUCLEOTIDE--DIMETHYLBENZIMIDAZOLE PHOSPHORIBOSYLTRANSFERASE"/>
    <property type="match status" value="1"/>
</dbReference>
<dbReference type="RefSeq" id="WP_068705641.1">
    <property type="nucleotide sequence ID" value="NZ_BDCR01000004.1"/>
</dbReference>
<dbReference type="STRING" id="681398.PJIAN_4510"/>
<comment type="catalytic activity">
    <reaction evidence="9 10">
        <text>5,6-dimethylbenzimidazole + nicotinate beta-D-ribonucleotide = alpha-ribazole 5'-phosphate + nicotinate + H(+)</text>
        <dbReference type="Rhea" id="RHEA:11196"/>
        <dbReference type="ChEBI" id="CHEBI:15378"/>
        <dbReference type="ChEBI" id="CHEBI:15890"/>
        <dbReference type="ChEBI" id="CHEBI:32544"/>
        <dbReference type="ChEBI" id="CHEBI:57502"/>
        <dbReference type="ChEBI" id="CHEBI:57918"/>
        <dbReference type="EC" id="2.4.2.21"/>
    </reaction>
</comment>
<evidence type="ECO:0000256" key="9">
    <source>
        <dbReference type="ARBA" id="ARBA00047340"/>
    </source>
</evidence>
<evidence type="ECO:0000256" key="8">
    <source>
        <dbReference type="ARBA" id="ARBA00030686"/>
    </source>
</evidence>
<evidence type="ECO:0000256" key="2">
    <source>
        <dbReference type="ARBA" id="ARBA00007110"/>
    </source>
</evidence>
<dbReference type="CDD" id="cd02439">
    <property type="entry name" value="DMB-PRT_CobT"/>
    <property type="match status" value="1"/>
</dbReference>
<comment type="pathway">
    <text evidence="1 10">Nucleoside biosynthesis; alpha-ribazole biosynthesis; alpha-ribazole from 5,6-dimethylbenzimidazole: step 1/2.</text>
</comment>
<comment type="similarity">
    <text evidence="2 10">Belongs to the CobT family.</text>
</comment>
<dbReference type="Gene3D" id="3.40.50.10210">
    <property type="match status" value="1"/>
</dbReference>
<reference evidence="12" key="1">
    <citation type="submission" date="2016-04" db="EMBL/GenBank/DDBJ databases">
        <title>Draft genome sequence of Paludibacter jiangxiensis strain NM7.</title>
        <authorList>
            <person name="Qiu Y."/>
            <person name="Matsuura N."/>
            <person name="Ohashi A."/>
            <person name="Tourlousse M.D."/>
            <person name="Sekiguchi Y."/>
        </authorList>
    </citation>
    <scope>NUCLEOTIDE SEQUENCE [LARGE SCALE GENOMIC DNA]</scope>
    <source>
        <strain evidence="12">NM7</strain>
    </source>
</reference>
<dbReference type="InterPro" id="IPR003200">
    <property type="entry name" value="Nict_dMeBzImd_PRibTrfase"/>
</dbReference>
<dbReference type="HAMAP" id="MF_00230">
    <property type="entry name" value="CobT"/>
    <property type="match status" value="1"/>
</dbReference>
<dbReference type="Proteomes" id="UP000076586">
    <property type="component" value="Unassembled WGS sequence"/>
</dbReference>
<dbReference type="InterPro" id="IPR036087">
    <property type="entry name" value="Nict_dMeBzImd_PRibTrfase_sf"/>
</dbReference>
<dbReference type="AlphaFoldDB" id="A0A161LGE8"/>
<dbReference type="PANTHER" id="PTHR43463">
    <property type="entry name" value="NICOTINATE-NUCLEOTIDE--DIMETHYLBENZIMIDAZOLE PHOSPHORIBOSYLTRANSFERASE"/>
    <property type="match status" value="1"/>
</dbReference>
<evidence type="ECO:0000313" key="12">
    <source>
        <dbReference type="Proteomes" id="UP000076586"/>
    </source>
</evidence>
<sequence>MKNNQINIPLPDESLRAKIQHKLDNKAKPVGSLGRLESMALQVGMIQNTLTPVLSKPVMLTVAADHGITAEGVSPCPVEITWQQVHNFLSGGGGIGLLSRVYGMELWVVDAGVNYRFAPHPRLIEAKVAMGSENFLHQPAMSQEQCMQAFNNGRDIVRRFAKEGSNVVGFGEMGIGNTTPASALMSIICNLPVDECVGPGAGLNSEGVRHKANVIKAAIERHGVSENIFENMARFGGYEIATIAGGMIEAAVNRMVILVDGFITTAAMLVAKEINPAVLNYAVFAHEGEEQGHRKMLRHMNASAVLQLGLRLGEGTGSAVAYGVLKGAVAVLSEMTSFEEAQVINTSHIRFN</sequence>
<evidence type="ECO:0000256" key="1">
    <source>
        <dbReference type="ARBA" id="ARBA00005049"/>
    </source>
</evidence>
<dbReference type="EC" id="2.4.2.21" evidence="3 10"/>